<proteinExistence type="predicted"/>
<dbReference type="AlphaFoldDB" id="A0A378J064"/>
<evidence type="ECO:0000313" key="1">
    <source>
        <dbReference type="EMBL" id="KTD11803.1"/>
    </source>
</evidence>
<reference evidence="1 3" key="1">
    <citation type="submission" date="2015-11" db="EMBL/GenBank/DDBJ databases">
        <title>Genomic analysis of 38 Legionella species identifies large and diverse effector repertoires.</title>
        <authorList>
            <person name="Burstein D."/>
            <person name="Amaro F."/>
            <person name="Zusman T."/>
            <person name="Lifshitz Z."/>
            <person name="Cohen O."/>
            <person name="Gilbert J.A."/>
            <person name="Pupko T."/>
            <person name="Shuman H.A."/>
            <person name="Segal G."/>
        </authorList>
    </citation>
    <scope>NUCLEOTIDE SEQUENCE [LARGE SCALE GENOMIC DNA]</scope>
    <source>
        <strain evidence="1 3">Lyon 8420412</strain>
    </source>
</reference>
<evidence type="ECO:0000313" key="2">
    <source>
        <dbReference type="EMBL" id="STX40718.1"/>
    </source>
</evidence>
<gene>
    <name evidence="1" type="ORF">Lgra_1261</name>
    <name evidence="2" type="ORF">NCTC12388_00023</name>
</gene>
<name>A0A378J064_9GAMM</name>
<organism evidence="2 4">
    <name type="scientific">Legionella gratiana</name>
    <dbReference type="NCBI Taxonomy" id="45066"/>
    <lineage>
        <taxon>Bacteria</taxon>
        <taxon>Pseudomonadati</taxon>
        <taxon>Pseudomonadota</taxon>
        <taxon>Gammaproteobacteria</taxon>
        <taxon>Legionellales</taxon>
        <taxon>Legionellaceae</taxon>
        <taxon>Legionella</taxon>
    </lineage>
</organism>
<dbReference type="EMBL" id="LNYE01000020">
    <property type="protein sequence ID" value="KTD11803.1"/>
    <property type="molecule type" value="Genomic_DNA"/>
</dbReference>
<dbReference type="Proteomes" id="UP000054691">
    <property type="component" value="Unassembled WGS sequence"/>
</dbReference>
<dbReference type="EMBL" id="UGOB01000001">
    <property type="protein sequence ID" value="STX40718.1"/>
    <property type="molecule type" value="Genomic_DNA"/>
</dbReference>
<sequence length="286" mass="32612">MPYLATMSPEDVINVVKPKMDNLQRIMTLNTQIIVDTNYDINIGLKRLFKSGKIEESRYEEELKQNKKELSLRQKAHNKLELQLQRINRLQEEAQGETLSFVIEKDIHPDELKNLIVLTKMKIAGTEDKNEKLFLSIMLQTALSCKTQLNEQRSLTTQEIPILKNEKRYASNLLEELQNFGLDQSKPPAIIPKLGNIGLIKPAANEESLPEISALESQMTSISTGFKEFINRICTTINKEPVFNIPDDSISTKVPDFKEQLKLIKTETDHMEQSGEISNVMGLNSK</sequence>
<evidence type="ECO:0000313" key="3">
    <source>
        <dbReference type="Proteomes" id="UP000054691"/>
    </source>
</evidence>
<evidence type="ECO:0000313" key="4">
    <source>
        <dbReference type="Proteomes" id="UP000254476"/>
    </source>
</evidence>
<dbReference type="Proteomes" id="UP000254476">
    <property type="component" value="Unassembled WGS sequence"/>
</dbReference>
<dbReference type="RefSeq" id="WP_058498415.1">
    <property type="nucleotide sequence ID" value="NZ_CAAAHW010000010.1"/>
</dbReference>
<keyword evidence="3" id="KW-1185">Reference proteome</keyword>
<reference evidence="2 4" key="2">
    <citation type="submission" date="2018-06" db="EMBL/GenBank/DDBJ databases">
        <authorList>
            <consortium name="Pathogen Informatics"/>
            <person name="Doyle S."/>
        </authorList>
    </citation>
    <scope>NUCLEOTIDE SEQUENCE [LARGE SCALE GENOMIC DNA]</scope>
    <source>
        <strain evidence="2 4">NCTC12388</strain>
    </source>
</reference>
<protein>
    <submittedName>
        <fullName evidence="2">Coiled coil protein</fullName>
    </submittedName>
</protein>
<dbReference type="OrthoDB" id="5647420at2"/>
<accession>A0A378J064</accession>